<dbReference type="Gene3D" id="3.10.450.50">
    <property type="match status" value="1"/>
</dbReference>
<dbReference type="OrthoDB" id="8964892at2"/>
<name>A0A0C6P6B3_BORBO</name>
<protein>
    <recommendedName>
        <fullName evidence="1">SnoaL-like domain-containing protein</fullName>
    </recommendedName>
</protein>
<dbReference type="Proteomes" id="UP000007564">
    <property type="component" value="Chromosome"/>
</dbReference>
<evidence type="ECO:0000313" key="2">
    <source>
        <dbReference type="EMBL" id="CCJ53791.1"/>
    </source>
</evidence>
<evidence type="ECO:0000259" key="1">
    <source>
        <dbReference type="Pfam" id="PF13577"/>
    </source>
</evidence>
<organism evidence="2 3">
    <name type="scientific">Bordetella bronchiseptica 253</name>
    <dbReference type="NCBI Taxonomy" id="568707"/>
    <lineage>
        <taxon>Bacteria</taxon>
        <taxon>Pseudomonadati</taxon>
        <taxon>Pseudomonadota</taxon>
        <taxon>Betaproteobacteria</taxon>
        <taxon>Burkholderiales</taxon>
        <taxon>Alcaligenaceae</taxon>
        <taxon>Bordetella</taxon>
    </lineage>
</organism>
<dbReference type="KEGG" id="bbh:BN112_1874"/>
<dbReference type="CDD" id="cd00531">
    <property type="entry name" value="NTF2_like"/>
    <property type="match status" value="1"/>
</dbReference>
<accession>A0A0C6P6B3</accession>
<evidence type="ECO:0000313" key="3">
    <source>
        <dbReference type="Proteomes" id="UP000007564"/>
    </source>
</evidence>
<dbReference type="InterPro" id="IPR032710">
    <property type="entry name" value="NTF2-like_dom_sf"/>
</dbReference>
<dbReference type="EMBL" id="HE965806">
    <property type="protein sequence ID" value="CCJ53791.1"/>
    <property type="molecule type" value="Genomic_DNA"/>
</dbReference>
<sequence>MNMDETQALVAVVYRFFSGLDRRDNEAVAGLMADDGVWNRQGTELVGPDAVRAALAQRDPRRQTAHIVSNLWIEQATPDSARVRFYMTAYETLTSPGGVVGEPRMLGVRDCVDELARVGGAWRIARKQSRRLLPAE</sequence>
<dbReference type="Pfam" id="PF13577">
    <property type="entry name" value="SnoaL_4"/>
    <property type="match status" value="1"/>
</dbReference>
<gene>
    <name evidence="2" type="ORF">BN112_1874</name>
</gene>
<dbReference type="HOGENOM" id="CLU_152356_0_0_4"/>
<dbReference type="InterPro" id="IPR037401">
    <property type="entry name" value="SnoaL-like"/>
</dbReference>
<reference evidence="2 3" key="1">
    <citation type="journal article" date="2012" name="BMC Genomics">
        <title>Comparative genomics of the classical Bordetella subspecies: the evolution and exchange of virulence-associated diversity amongst closely related pathogens.</title>
        <authorList>
            <person name="Park J."/>
            <person name="Zhang Y."/>
            <person name="Buboltz A.M."/>
            <person name="Zhang X."/>
            <person name="Schuster S.C."/>
            <person name="Ahuja U."/>
            <person name="Liu M."/>
            <person name="Miller J.F."/>
            <person name="Sebaihia M."/>
            <person name="Bentley S.D."/>
            <person name="Parkhill J."/>
            <person name="Harvill E.T."/>
        </authorList>
    </citation>
    <scope>NUCLEOTIDE SEQUENCE [LARGE SCALE GENOMIC DNA]</scope>
    <source>
        <strain evidence="2 3">253</strain>
    </source>
</reference>
<dbReference type="AlphaFoldDB" id="A0A0C6P6B3"/>
<feature type="domain" description="SnoaL-like" evidence="1">
    <location>
        <begin position="7"/>
        <end position="126"/>
    </location>
</feature>
<dbReference type="SUPFAM" id="SSF54427">
    <property type="entry name" value="NTF2-like"/>
    <property type="match status" value="1"/>
</dbReference>
<proteinExistence type="predicted"/>